<dbReference type="PANTHER" id="PTHR46609">
    <property type="entry name" value="EXONUCLEASE, PHAGE-TYPE/RECB, C-TERMINAL DOMAIN-CONTAINING PROTEIN"/>
    <property type="match status" value="1"/>
</dbReference>
<name>A0A346B2S6_9FIRM</name>
<dbReference type="InterPro" id="IPR011335">
    <property type="entry name" value="Restrct_endonuc-II-like"/>
</dbReference>
<keyword evidence="2" id="KW-0255">Endonuclease</keyword>
<evidence type="ECO:0000313" key="2">
    <source>
        <dbReference type="EMBL" id="AXL22419.1"/>
    </source>
</evidence>
<gene>
    <name evidence="2" type="ORF">DKB62_09810</name>
</gene>
<dbReference type="EMBL" id="CP029462">
    <property type="protein sequence ID" value="AXL22419.1"/>
    <property type="molecule type" value="Genomic_DNA"/>
</dbReference>
<dbReference type="OrthoDB" id="46225at2"/>
<reference evidence="2 3" key="1">
    <citation type="submission" date="2018-05" db="EMBL/GenBank/DDBJ databases">
        <title>Complete genome sequence of Megasphaera sp. AJH120T, isolated from the ceca of a chicken.</title>
        <authorList>
            <person name="Maki J."/>
            <person name="Looft T."/>
        </authorList>
    </citation>
    <scope>NUCLEOTIDE SEQUENCE [LARGE SCALE GENOMIC DNA]</scope>
    <source>
        <strain evidence="2 3">AJH120</strain>
    </source>
</reference>
<evidence type="ECO:0000259" key="1">
    <source>
        <dbReference type="Pfam" id="PF09588"/>
    </source>
</evidence>
<protein>
    <submittedName>
        <fullName evidence="2">Endonuclease</fullName>
    </submittedName>
</protein>
<dbReference type="NCBIfam" id="TIGR03033">
    <property type="entry name" value="phage_rel_nuc"/>
    <property type="match status" value="1"/>
</dbReference>
<dbReference type="KEGG" id="meg:DKB62_09810"/>
<keyword evidence="3" id="KW-1185">Reference proteome</keyword>
<dbReference type="InterPro" id="IPR051703">
    <property type="entry name" value="NF-kappa-B_Signaling_Reg"/>
</dbReference>
<dbReference type="Gene3D" id="3.90.320.10">
    <property type="match status" value="1"/>
</dbReference>
<dbReference type="InterPro" id="IPR011604">
    <property type="entry name" value="PDDEXK-like_dom_sf"/>
</dbReference>
<dbReference type="SUPFAM" id="SSF52980">
    <property type="entry name" value="Restriction endonuclease-like"/>
    <property type="match status" value="1"/>
</dbReference>
<dbReference type="InterPro" id="IPR017482">
    <property type="entry name" value="Lambda-type_endonuclease"/>
</dbReference>
<dbReference type="GO" id="GO:0004519">
    <property type="term" value="F:endonuclease activity"/>
    <property type="evidence" value="ECO:0007669"/>
    <property type="project" value="UniProtKB-KW"/>
</dbReference>
<accession>A0A346B2S6</accession>
<dbReference type="AlphaFoldDB" id="A0A346B2S6"/>
<evidence type="ECO:0000313" key="3">
    <source>
        <dbReference type="Proteomes" id="UP000254337"/>
    </source>
</evidence>
<sequence length="306" mass="34916">MMVEQMKDRDVWRQTRNLGIGGSDAGAIMGMNPWKSKYQLWLEKTGQAEPEDISGKESVYWGTVLEAPVADRFAELTGKKIRRAGMMQNIKDPWMLANVDRLIVGEKAGLECKCTNAFSVKDWKEDNLPDSYYWQCQHYMMTTGLPVWYIAVLIGGNSFDYKAVPRHDDDIKALYEAEAEFWLKNVKEGVMPDIDGSESTAKAIEKQFAGNKSDPIELPSEAADILQLLHNFKQQEKDVKAAIQEQENKLCAMMGDYEIGFIGDQKITWKWQDGRITVDSKKLKKDFPEIYAQVTKQGKPSRRLRA</sequence>
<dbReference type="InterPro" id="IPR019080">
    <property type="entry name" value="YqaJ_viral_recombinase"/>
</dbReference>
<dbReference type="PANTHER" id="PTHR46609:SF6">
    <property type="entry name" value="EXONUCLEASE, PHAGE-TYPE_RECB, C-TERMINAL DOMAIN-CONTAINING PROTEIN-RELATED"/>
    <property type="match status" value="1"/>
</dbReference>
<keyword evidence="2" id="KW-0378">Hydrolase</keyword>
<feature type="domain" description="YqaJ viral recombinase" evidence="1">
    <location>
        <begin position="12"/>
        <end position="145"/>
    </location>
</feature>
<proteinExistence type="predicted"/>
<keyword evidence="2" id="KW-0540">Nuclease</keyword>
<dbReference type="Proteomes" id="UP000254337">
    <property type="component" value="Chromosome"/>
</dbReference>
<dbReference type="Pfam" id="PF09588">
    <property type="entry name" value="YqaJ"/>
    <property type="match status" value="1"/>
</dbReference>
<organism evidence="2 3">
    <name type="scientific">Megasphaera stantonii</name>
    <dbReference type="NCBI Taxonomy" id="2144175"/>
    <lineage>
        <taxon>Bacteria</taxon>
        <taxon>Bacillati</taxon>
        <taxon>Bacillota</taxon>
        <taxon>Negativicutes</taxon>
        <taxon>Veillonellales</taxon>
        <taxon>Veillonellaceae</taxon>
        <taxon>Megasphaera</taxon>
    </lineage>
</organism>